<dbReference type="AlphaFoldDB" id="A0A9Q1FW45"/>
<organism evidence="1 2">
    <name type="scientific">Synaphobranchus kaupii</name>
    <name type="common">Kaup's arrowtooth eel</name>
    <dbReference type="NCBI Taxonomy" id="118154"/>
    <lineage>
        <taxon>Eukaryota</taxon>
        <taxon>Metazoa</taxon>
        <taxon>Chordata</taxon>
        <taxon>Craniata</taxon>
        <taxon>Vertebrata</taxon>
        <taxon>Euteleostomi</taxon>
        <taxon>Actinopterygii</taxon>
        <taxon>Neopterygii</taxon>
        <taxon>Teleostei</taxon>
        <taxon>Anguilliformes</taxon>
        <taxon>Synaphobranchidae</taxon>
        <taxon>Synaphobranchus</taxon>
    </lineage>
</organism>
<gene>
    <name evidence="1" type="ORF">SKAU_G00088860</name>
</gene>
<reference evidence="1" key="1">
    <citation type="journal article" date="2023" name="Science">
        <title>Genome structures resolve the early diversification of teleost fishes.</title>
        <authorList>
            <person name="Parey E."/>
            <person name="Louis A."/>
            <person name="Montfort J."/>
            <person name="Bouchez O."/>
            <person name="Roques C."/>
            <person name="Iampietro C."/>
            <person name="Lluch J."/>
            <person name="Castinel A."/>
            <person name="Donnadieu C."/>
            <person name="Desvignes T."/>
            <person name="Floi Bucao C."/>
            <person name="Jouanno E."/>
            <person name="Wen M."/>
            <person name="Mejri S."/>
            <person name="Dirks R."/>
            <person name="Jansen H."/>
            <person name="Henkel C."/>
            <person name="Chen W.J."/>
            <person name="Zahm M."/>
            <person name="Cabau C."/>
            <person name="Klopp C."/>
            <person name="Thompson A.W."/>
            <person name="Robinson-Rechavi M."/>
            <person name="Braasch I."/>
            <person name="Lecointre G."/>
            <person name="Bobe J."/>
            <person name="Postlethwait J.H."/>
            <person name="Berthelot C."/>
            <person name="Roest Crollius H."/>
            <person name="Guiguen Y."/>
        </authorList>
    </citation>
    <scope>NUCLEOTIDE SEQUENCE</scope>
    <source>
        <strain evidence="1">WJC10195</strain>
    </source>
</reference>
<keyword evidence="2" id="KW-1185">Reference proteome</keyword>
<dbReference type="EMBL" id="JAINUF010000003">
    <property type="protein sequence ID" value="KAJ8368858.1"/>
    <property type="molecule type" value="Genomic_DNA"/>
</dbReference>
<accession>A0A9Q1FW45</accession>
<name>A0A9Q1FW45_SYNKA</name>
<evidence type="ECO:0000313" key="1">
    <source>
        <dbReference type="EMBL" id="KAJ8368858.1"/>
    </source>
</evidence>
<comment type="caution">
    <text evidence="1">The sequence shown here is derived from an EMBL/GenBank/DDBJ whole genome shotgun (WGS) entry which is preliminary data.</text>
</comment>
<dbReference type="Proteomes" id="UP001152622">
    <property type="component" value="Chromosome 3"/>
</dbReference>
<evidence type="ECO:0000313" key="2">
    <source>
        <dbReference type="Proteomes" id="UP001152622"/>
    </source>
</evidence>
<sequence>MLWRLKGVQANTSLIQPPTFRKALLCVPRGTAQPVRTTANGTTGKNYTVTRAPVPWAAAAEGEMTDELPAARLPV</sequence>
<proteinExistence type="predicted"/>
<protein>
    <submittedName>
        <fullName evidence="1">Uncharacterized protein</fullName>
    </submittedName>
</protein>